<comment type="subunit">
    <text evidence="4">Component of the 20S proteasome chaperone.</text>
</comment>
<evidence type="ECO:0000313" key="6">
    <source>
        <dbReference type="Proteomes" id="UP001565368"/>
    </source>
</evidence>
<dbReference type="InterPro" id="IPR038389">
    <property type="entry name" value="PSMG2_sf"/>
</dbReference>
<dbReference type="InterPro" id="IPR016562">
    <property type="entry name" value="Proteasome_assmbl_chp_2_euk"/>
</dbReference>
<proteinExistence type="inferred from homology"/>
<name>A0ABR3PY90_9TREE</name>
<organism evidence="5 6">
    <name type="scientific">Vanrija albida</name>
    <dbReference type="NCBI Taxonomy" id="181172"/>
    <lineage>
        <taxon>Eukaryota</taxon>
        <taxon>Fungi</taxon>
        <taxon>Dikarya</taxon>
        <taxon>Basidiomycota</taxon>
        <taxon>Agaricomycotina</taxon>
        <taxon>Tremellomycetes</taxon>
        <taxon>Trichosporonales</taxon>
        <taxon>Trichosporonaceae</taxon>
        <taxon>Vanrija</taxon>
    </lineage>
</organism>
<gene>
    <name evidence="5" type="ORF">Q8F55_006501</name>
</gene>
<comment type="function">
    <text evidence="4">Involved in 20S proteasome assembly.</text>
</comment>
<protein>
    <recommendedName>
        <fullName evidence="1 4">Proteasome assembly chaperone 2</fullName>
    </recommendedName>
</protein>
<keyword evidence="2 4" id="KW-0143">Chaperone</keyword>
<sequence>MPGATGPLYPVAGFDASALKGATLIIPSVSLGNVPQLAADLIVSSLGLRRVAFLGTGDTTAPFAGQGEDGLVTGGLELYGAAGQPIFVLLQRAPTLKAKKDAHVELISALAHNYGVELALVLTSLDAANQDDAQLLTPHQAVVPPSPGAHPALGRLAQLPALKLTLEAAAHTPKETATYPPFLPGAGLTRRILGALADVPSGAVSAWVVEGDNRGDAHALAGVALGVLGIDAQITEPATWKGLFGPGEGWSGGSGLDAEIYG</sequence>
<evidence type="ECO:0000256" key="4">
    <source>
        <dbReference type="PIRNR" id="PIRNR010044"/>
    </source>
</evidence>
<dbReference type="Proteomes" id="UP001565368">
    <property type="component" value="Unassembled WGS sequence"/>
</dbReference>
<comment type="caution">
    <text evidence="5">The sequence shown here is derived from an EMBL/GenBank/DDBJ whole genome shotgun (WGS) entry which is preliminary data.</text>
</comment>
<dbReference type="GeneID" id="95987544"/>
<dbReference type="EMBL" id="JBBXJM010000005">
    <property type="protein sequence ID" value="KAL1407088.1"/>
    <property type="molecule type" value="Genomic_DNA"/>
</dbReference>
<dbReference type="PANTHER" id="PTHR12970">
    <property type="entry name" value="PROTEASOME ASSEMBLY CHAPERONE 2"/>
    <property type="match status" value="1"/>
</dbReference>
<evidence type="ECO:0000256" key="2">
    <source>
        <dbReference type="ARBA" id="ARBA00023186"/>
    </source>
</evidence>
<dbReference type="Pfam" id="PF09754">
    <property type="entry name" value="PAC2"/>
    <property type="match status" value="1"/>
</dbReference>
<dbReference type="RefSeq" id="XP_069207032.1">
    <property type="nucleotide sequence ID" value="XM_069354961.1"/>
</dbReference>
<dbReference type="InterPro" id="IPR019151">
    <property type="entry name" value="Proteasome_assmbl_chaperone_2"/>
</dbReference>
<dbReference type="PANTHER" id="PTHR12970:SF1">
    <property type="entry name" value="PROTEASOME ASSEMBLY CHAPERONE 2"/>
    <property type="match status" value="1"/>
</dbReference>
<reference evidence="5 6" key="1">
    <citation type="submission" date="2023-08" db="EMBL/GenBank/DDBJ databases">
        <title>Annotated Genome Sequence of Vanrija albida AlHP1.</title>
        <authorList>
            <person name="Herzog R."/>
        </authorList>
    </citation>
    <scope>NUCLEOTIDE SEQUENCE [LARGE SCALE GENOMIC DNA]</scope>
    <source>
        <strain evidence="5 6">AlHP1</strain>
    </source>
</reference>
<comment type="similarity">
    <text evidence="3 4">Belongs to the PSMG2 family.</text>
</comment>
<evidence type="ECO:0000256" key="3">
    <source>
        <dbReference type="ARBA" id="ARBA00025745"/>
    </source>
</evidence>
<evidence type="ECO:0000256" key="1">
    <source>
        <dbReference type="ARBA" id="ARBA00019186"/>
    </source>
</evidence>
<keyword evidence="6" id="KW-1185">Reference proteome</keyword>
<accession>A0ABR3PY90</accession>
<dbReference type="Gene3D" id="3.40.50.10900">
    <property type="entry name" value="PAC-like subunit"/>
    <property type="match status" value="2"/>
</dbReference>
<evidence type="ECO:0000313" key="5">
    <source>
        <dbReference type="EMBL" id="KAL1407088.1"/>
    </source>
</evidence>
<dbReference type="PIRSF" id="PIRSF010044">
    <property type="entry name" value="UCP010044"/>
    <property type="match status" value="1"/>
</dbReference>